<evidence type="ECO:0000313" key="7">
    <source>
        <dbReference type="Proteomes" id="UP000250266"/>
    </source>
</evidence>
<dbReference type="Pfam" id="PF01470">
    <property type="entry name" value="Peptidase_C15"/>
    <property type="match status" value="1"/>
</dbReference>
<dbReference type="GO" id="GO:0008234">
    <property type="term" value="F:cysteine-type peptidase activity"/>
    <property type="evidence" value="ECO:0007669"/>
    <property type="project" value="UniProtKB-KW"/>
</dbReference>
<dbReference type="Proteomes" id="UP000250266">
    <property type="component" value="Unassembled WGS sequence"/>
</dbReference>
<dbReference type="EMBL" id="KV745236">
    <property type="protein sequence ID" value="OCK76180.1"/>
    <property type="molecule type" value="Genomic_DNA"/>
</dbReference>
<keyword evidence="4" id="KW-0788">Thiol protease</keyword>
<keyword evidence="2" id="KW-0645">Protease</keyword>
<dbReference type="Gene3D" id="3.40.630.20">
    <property type="entry name" value="Peptidase C15, pyroglutamyl peptidase I-like"/>
    <property type="match status" value="1"/>
</dbReference>
<dbReference type="InterPro" id="IPR036440">
    <property type="entry name" value="Peptidase_C15-like_sf"/>
</dbReference>
<accession>A0A8E2E2J0</accession>
<name>A0A8E2E2J0_9PEZI</name>
<organism evidence="6 7">
    <name type="scientific">Lepidopterella palustris CBS 459.81</name>
    <dbReference type="NCBI Taxonomy" id="1314670"/>
    <lineage>
        <taxon>Eukaryota</taxon>
        <taxon>Fungi</taxon>
        <taxon>Dikarya</taxon>
        <taxon>Ascomycota</taxon>
        <taxon>Pezizomycotina</taxon>
        <taxon>Dothideomycetes</taxon>
        <taxon>Pleosporomycetidae</taxon>
        <taxon>Mytilinidiales</taxon>
        <taxon>Argynnaceae</taxon>
        <taxon>Lepidopterella</taxon>
    </lineage>
</organism>
<evidence type="ECO:0000256" key="5">
    <source>
        <dbReference type="SAM" id="MobiDB-lite"/>
    </source>
</evidence>
<reference evidence="6 7" key="1">
    <citation type="journal article" date="2016" name="Nat. Commun.">
        <title>Ectomycorrhizal ecology is imprinted in the genome of the dominant symbiotic fungus Cenococcum geophilum.</title>
        <authorList>
            <consortium name="DOE Joint Genome Institute"/>
            <person name="Peter M."/>
            <person name="Kohler A."/>
            <person name="Ohm R.A."/>
            <person name="Kuo A."/>
            <person name="Krutzmann J."/>
            <person name="Morin E."/>
            <person name="Arend M."/>
            <person name="Barry K.W."/>
            <person name="Binder M."/>
            <person name="Choi C."/>
            <person name="Clum A."/>
            <person name="Copeland A."/>
            <person name="Grisel N."/>
            <person name="Haridas S."/>
            <person name="Kipfer T."/>
            <person name="LaButti K."/>
            <person name="Lindquist E."/>
            <person name="Lipzen A."/>
            <person name="Maire R."/>
            <person name="Meier B."/>
            <person name="Mihaltcheva S."/>
            <person name="Molinier V."/>
            <person name="Murat C."/>
            <person name="Poggeler S."/>
            <person name="Quandt C.A."/>
            <person name="Sperisen C."/>
            <person name="Tritt A."/>
            <person name="Tisserant E."/>
            <person name="Crous P.W."/>
            <person name="Henrissat B."/>
            <person name="Nehls U."/>
            <person name="Egli S."/>
            <person name="Spatafora J.W."/>
            <person name="Grigoriev I.V."/>
            <person name="Martin F.M."/>
        </authorList>
    </citation>
    <scope>NUCLEOTIDE SEQUENCE [LARGE SCALE GENOMIC DNA]</scope>
    <source>
        <strain evidence="6 7">CBS 459.81</strain>
    </source>
</reference>
<feature type="region of interest" description="Disordered" evidence="5">
    <location>
        <begin position="123"/>
        <end position="160"/>
    </location>
</feature>
<gene>
    <name evidence="6" type="ORF">K432DRAFT_336170</name>
</gene>
<evidence type="ECO:0000256" key="3">
    <source>
        <dbReference type="ARBA" id="ARBA00022801"/>
    </source>
</evidence>
<feature type="non-terminal residue" evidence="6">
    <location>
        <position position="272"/>
    </location>
</feature>
<sequence>MSRAWASAVPQPEPEKVEETVTVLVTGFGPFLSTHPINPSWSIASTLPATLPATKTHRTPIQISIHPHPIRVSYKTVISLIPSLLSPSSQKPGTPTPDIVLHLGLAAGRKFYALERGAHRDGYDSIPDVDGETFPPETTPPSKSCASTHSGTAMDMDTDTIPETHSPHASLPPILNTSFNTAAVLQHCLSLLPDTNYSDVRLSEDAGNFMCGFIYYNSLAHFYKKANGGERPVMFLHVPNLPTEEDIKSGREVACALIRALVESWRKDGKGK</sequence>
<keyword evidence="3" id="KW-0378">Hydrolase</keyword>
<proteinExistence type="inferred from homology"/>
<comment type="similarity">
    <text evidence="1">Belongs to the peptidase C15 family.</text>
</comment>
<dbReference type="InterPro" id="IPR016125">
    <property type="entry name" value="Peptidase_C15-like"/>
</dbReference>
<evidence type="ECO:0000313" key="6">
    <source>
        <dbReference type="EMBL" id="OCK76180.1"/>
    </source>
</evidence>
<dbReference type="SUPFAM" id="SSF53182">
    <property type="entry name" value="Pyrrolidone carboxyl peptidase (pyroglutamate aminopeptidase)"/>
    <property type="match status" value="1"/>
</dbReference>
<feature type="compositionally biased region" description="Polar residues" evidence="5">
    <location>
        <begin position="140"/>
        <end position="151"/>
    </location>
</feature>
<dbReference type="AlphaFoldDB" id="A0A8E2E2J0"/>
<evidence type="ECO:0000256" key="1">
    <source>
        <dbReference type="ARBA" id="ARBA00006641"/>
    </source>
</evidence>
<evidence type="ECO:0000256" key="4">
    <source>
        <dbReference type="ARBA" id="ARBA00022807"/>
    </source>
</evidence>
<protein>
    <submittedName>
        <fullName evidence="6">Peptidase C15, pyroglutamyl peptidase I-like protein</fullName>
    </submittedName>
</protein>
<dbReference type="GO" id="GO:0006508">
    <property type="term" value="P:proteolysis"/>
    <property type="evidence" value="ECO:0007669"/>
    <property type="project" value="UniProtKB-KW"/>
</dbReference>
<evidence type="ECO:0000256" key="2">
    <source>
        <dbReference type="ARBA" id="ARBA00022670"/>
    </source>
</evidence>
<dbReference type="PANTHER" id="PTHR23402">
    <property type="entry name" value="PROTEASE FAMILY C15 PYROGLUTAMYL-PEPTIDASE I-RELATED"/>
    <property type="match status" value="1"/>
</dbReference>
<dbReference type="OrthoDB" id="407146at2759"/>
<keyword evidence="7" id="KW-1185">Reference proteome</keyword>
<dbReference type="PANTHER" id="PTHR23402:SF1">
    <property type="entry name" value="PYROGLUTAMYL-PEPTIDASE I"/>
    <property type="match status" value="1"/>
</dbReference>